<sequence length="147" mass="15791">MDRGILVQLPKPLGGSRPPLTAHSTLGLGHQTIDGISREHAKRAAAKTKEEAGADADYGFRLYRLEESSGQALDQLECFDTEPYDTSFTGDYASKFDLNGAPSHDTVLATRLVKDGYGLTATTKKVRPISHELNVCVVILAASLMSG</sequence>
<name>A0AA44ZDV7_CUTAC</name>
<evidence type="ECO:0000313" key="1">
    <source>
        <dbReference type="EMBL" id="PHJ26479.1"/>
    </source>
</evidence>
<evidence type="ECO:0000313" key="2">
    <source>
        <dbReference type="Proteomes" id="UP000223982"/>
    </source>
</evidence>
<dbReference type="KEGG" id="cacn:RN83_11140"/>
<reference evidence="1 2" key="1">
    <citation type="submission" date="2017-02" db="EMBL/GenBank/DDBJ databases">
        <title>Prevalence of linear plasmids in Propionibacterium acnes isolates obtained from cancerous prostatic tissue.</title>
        <authorList>
            <person name="Davidsson S."/>
            <person name="Bruggemann H."/>
        </authorList>
    </citation>
    <scope>NUCLEOTIDE SEQUENCE [LARGE SCALE GENOMIC DNA]</scope>
    <source>
        <strain evidence="1 2">09-9</strain>
    </source>
</reference>
<organism evidence="1 2">
    <name type="scientific">Cutibacterium acnes</name>
    <name type="common">Propionibacterium acnes</name>
    <dbReference type="NCBI Taxonomy" id="1747"/>
    <lineage>
        <taxon>Bacteria</taxon>
        <taxon>Bacillati</taxon>
        <taxon>Actinomycetota</taxon>
        <taxon>Actinomycetes</taxon>
        <taxon>Propionibacteriales</taxon>
        <taxon>Propionibacteriaceae</taxon>
        <taxon>Cutibacterium</taxon>
    </lineage>
</organism>
<comment type="caution">
    <text evidence="1">The sequence shown here is derived from an EMBL/GenBank/DDBJ whole genome shotgun (WGS) entry which is preliminary data.</text>
</comment>
<dbReference type="EMBL" id="LKVB01000010">
    <property type="protein sequence ID" value="PHJ26479.1"/>
    <property type="molecule type" value="Genomic_DNA"/>
</dbReference>
<gene>
    <name evidence="1" type="ORF">APS60_11195</name>
</gene>
<dbReference type="Proteomes" id="UP000223982">
    <property type="component" value="Unassembled WGS sequence"/>
</dbReference>
<protein>
    <submittedName>
        <fullName evidence="1">Uncharacterized protein</fullName>
    </submittedName>
</protein>
<dbReference type="AlphaFoldDB" id="A0AA44ZDV7"/>
<accession>A0AA44ZDV7</accession>
<proteinExistence type="predicted"/>